<comment type="caution">
    <text evidence="1">The sequence shown here is derived from an EMBL/GenBank/DDBJ whole genome shotgun (WGS) entry which is preliminary data.</text>
</comment>
<dbReference type="KEGG" id="mpw:MPR_1863"/>
<dbReference type="RefSeq" id="WP_144405025.1">
    <property type="nucleotide sequence ID" value="NZ_CP010817.1"/>
</dbReference>
<dbReference type="EMBL" id="FOFY01000016">
    <property type="protein sequence ID" value="SER46154.1"/>
    <property type="molecule type" value="Genomic_DNA"/>
</dbReference>
<organism evidence="1 2">
    <name type="scientific">Myroides profundi</name>
    <dbReference type="NCBI Taxonomy" id="480520"/>
    <lineage>
        <taxon>Bacteria</taxon>
        <taxon>Pseudomonadati</taxon>
        <taxon>Bacteroidota</taxon>
        <taxon>Flavobacteriia</taxon>
        <taxon>Flavobacteriales</taxon>
        <taxon>Flavobacteriaceae</taxon>
        <taxon>Myroides</taxon>
    </lineage>
</organism>
<proteinExistence type="predicted"/>
<dbReference type="AlphaFoldDB" id="A0AAJ4W6D8"/>
<reference evidence="1 2" key="1">
    <citation type="submission" date="2016-10" db="EMBL/GenBank/DDBJ databases">
        <authorList>
            <person name="Varghese N."/>
            <person name="Submissions S."/>
        </authorList>
    </citation>
    <scope>NUCLEOTIDE SEQUENCE [LARGE SCALE GENOMIC DNA]</scope>
    <source>
        <strain evidence="2">DSM 19823 / KCTC 23066 / CCTCC M 208030 / D25</strain>
    </source>
</reference>
<name>A0AAJ4W6D8_MYRPR</name>
<protein>
    <recommendedName>
        <fullName evidence="3">Lipoprotein</fullName>
    </recommendedName>
</protein>
<gene>
    <name evidence="1" type="ORF">SAMN04488089_11670</name>
</gene>
<dbReference type="PROSITE" id="PS51257">
    <property type="entry name" value="PROKAR_LIPOPROTEIN"/>
    <property type="match status" value="1"/>
</dbReference>
<keyword evidence="2" id="KW-1185">Reference proteome</keyword>
<accession>A0AAJ4W6D8</accession>
<evidence type="ECO:0000313" key="2">
    <source>
        <dbReference type="Proteomes" id="UP000183496"/>
    </source>
</evidence>
<dbReference type="Proteomes" id="UP000183496">
    <property type="component" value="Unassembled WGS sequence"/>
</dbReference>
<evidence type="ECO:0000313" key="1">
    <source>
        <dbReference type="EMBL" id="SER46154.1"/>
    </source>
</evidence>
<evidence type="ECO:0008006" key="3">
    <source>
        <dbReference type="Google" id="ProtNLM"/>
    </source>
</evidence>
<sequence length="115" mass="13621">MKLYYLIVPFLMASCSSLSTPNKNRNESKFSDFMTLGVSKQQLIEKYGNPLNTGVSENKEILYYSEKLNDYIITTEFTFENNKLKEKKVLKIENNYQTDFKKIYDYLEDIEKKVK</sequence>